<evidence type="ECO:0000313" key="2">
    <source>
        <dbReference type="EMBL" id="KAG8457171.1"/>
    </source>
</evidence>
<dbReference type="InterPro" id="IPR001611">
    <property type="entry name" value="Leu-rich_rpt"/>
</dbReference>
<protein>
    <submittedName>
        <fullName evidence="2">Uncharacterized protein</fullName>
    </submittedName>
</protein>
<evidence type="ECO:0000313" key="3">
    <source>
        <dbReference type="Proteomes" id="UP000751190"/>
    </source>
</evidence>
<dbReference type="PANTHER" id="PTHR24114:SF2">
    <property type="entry name" value="F-BOX DOMAIN-CONTAINING PROTEIN-RELATED"/>
    <property type="match status" value="1"/>
</dbReference>
<organism evidence="2 3">
    <name type="scientific">Diacronema lutheri</name>
    <name type="common">Unicellular marine alga</name>
    <name type="synonym">Monochrysis lutheri</name>
    <dbReference type="NCBI Taxonomy" id="2081491"/>
    <lineage>
        <taxon>Eukaryota</taxon>
        <taxon>Haptista</taxon>
        <taxon>Haptophyta</taxon>
        <taxon>Pavlovophyceae</taxon>
        <taxon>Pavlovales</taxon>
        <taxon>Pavlovaceae</taxon>
        <taxon>Diacronema</taxon>
    </lineage>
</organism>
<evidence type="ECO:0000256" key="1">
    <source>
        <dbReference type="SAM" id="MobiDB-lite"/>
    </source>
</evidence>
<feature type="compositionally biased region" description="Low complexity" evidence="1">
    <location>
        <begin position="26"/>
        <end position="37"/>
    </location>
</feature>
<dbReference type="InterPro" id="IPR052394">
    <property type="entry name" value="LRR-containing"/>
</dbReference>
<dbReference type="OrthoDB" id="421209at2759"/>
<gene>
    <name evidence="2" type="ORF">KFE25_004388</name>
</gene>
<dbReference type="AlphaFoldDB" id="A0A8J5X358"/>
<dbReference type="EMBL" id="JAGTXO010000079">
    <property type="protein sequence ID" value="KAG8457171.1"/>
    <property type="molecule type" value="Genomic_DNA"/>
</dbReference>
<dbReference type="InterPro" id="IPR032675">
    <property type="entry name" value="LRR_dom_sf"/>
</dbReference>
<dbReference type="Gene3D" id="3.80.10.10">
    <property type="entry name" value="Ribonuclease Inhibitor"/>
    <property type="match status" value="1"/>
</dbReference>
<dbReference type="SMART" id="SM00368">
    <property type="entry name" value="LRR_RI"/>
    <property type="match status" value="3"/>
</dbReference>
<reference evidence="2" key="1">
    <citation type="submission" date="2021-05" db="EMBL/GenBank/DDBJ databases">
        <title>The genome of the haptophyte Pavlova lutheri (Diacronema luteri, Pavlovales) - a model for lipid biosynthesis in eukaryotic algae.</title>
        <authorList>
            <person name="Hulatt C.J."/>
            <person name="Posewitz M.C."/>
        </authorList>
    </citation>
    <scope>NUCLEOTIDE SEQUENCE</scope>
    <source>
        <strain evidence="2">NIVA-4/92</strain>
    </source>
</reference>
<name>A0A8J5X358_DIALT</name>
<dbReference type="PANTHER" id="PTHR24114">
    <property type="entry name" value="LEUCINE RICH REPEAT FAMILY PROTEIN"/>
    <property type="match status" value="1"/>
</dbReference>
<feature type="region of interest" description="Disordered" evidence="1">
    <location>
        <begin position="1"/>
        <end position="41"/>
    </location>
</feature>
<sequence length="601" mass="63373">MGCTSSRPSASAAPTAVTKRPEGARHAAASASSTARSVVPHAAERTVEPVVRARGVGPDAMPLQRAIEACVGKGGDRAPLREYIIERAPTALDGLKQLCGSALDSAVANLKADYGRWRAEPRASRAPPASARQAAGGAHTRIEETALRGISLPQLRAFAADAAKRCKAEQWTSMAPGQSKKALTAQTMTLYDLAKYAIQPLANSTGLSVVETLASGPQPPAWFVSHWWGEPVADFIKCLERHCKDRALGEATAYYWVCAYALRQSALGEELQGGVGVSPFMRAIQLTDGTVSVLDPKAIAVSRAWCALELYETILGRDAAYLHDIYTVMSNAGPIGLVDGLAAKSGKKKEDTMDKAEREQEFPDAALCGAKGFALAHAEASRAEDLVAIRGQVGADDKVLDATVRARFGVARLHAVLRADNPGGKAELRALLDDLRGSKLRKLSALLHAKSHPALALLGAALPASLEELTLYDAGPSVAPPLCKLIDGGRLPLLRTLHLCDSECDDAIGVALAKALTSNCALLASLNLEANELGDKAGVALAKAFEHNSTLTELNLGSNSLGDEAGVALAKAFEHNSSLKALDLRLRDRAASRPRVRLARG</sequence>
<proteinExistence type="predicted"/>
<dbReference type="SUPFAM" id="SSF52047">
    <property type="entry name" value="RNI-like"/>
    <property type="match status" value="1"/>
</dbReference>
<feature type="compositionally biased region" description="Low complexity" evidence="1">
    <location>
        <begin position="1"/>
        <end position="16"/>
    </location>
</feature>
<keyword evidence="3" id="KW-1185">Reference proteome</keyword>
<comment type="caution">
    <text evidence="2">The sequence shown here is derived from an EMBL/GenBank/DDBJ whole genome shotgun (WGS) entry which is preliminary data.</text>
</comment>
<dbReference type="Proteomes" id="UP000751190">
    <property type="component" value="Unassembled WGS sequence"/>
</dbReference>
<dbReference type="Pfam" id="PF13516">
    <property type="entry name" value="LRR_6"/>
    <property type="match status" value="1"/>
</dbReference>
<accession>A0A8J5X358</accession>